<evidence type="ECO:0000256" key="6">
    <source>
        <dbReference type="ARBA" id="ARBA00022692"/>
    </source>
</evidence>
<evidence type="ECO:0000256" key="3">
    <source>
        <dbReference type="ARBA" id="ARBA00022448"/>
    </source>
</evidence>
<feature type="transmembrane region" description="Helical" evidence="11">
    <location>
        <begin position="179"/>
        <end position="197"/>
    </location>
</feature>
<dbReference type="Pfam" id="PF01061">
    <property type="entry name" value="ABC2_membrane"/>
    <property type="match status" value="1"/>
</dbReference>
<dbReference type="AlphaFoldDB" id="A0A2W5SCZ2"/>
<keyword evidence="10 11" id="KW-0472">Membrane</keyword>
<dbReference type="InterPro" id="IPR047817">
    <property type="entry name" value="ABC2_TM_bact-type"/>
</dbReference>
<keyword evidence="7" id="KW-0972">Capsule biogenesis/degradation</keyword>
<dbReference type="Proteomes" id="UP000248975">
    <property type="component" value="Unassembled WGS sequence"/>
</dbReference>
<evidence type="ECO:0000256" key="2">
    <source>
        <dbReference type="ARBA" id="ARBA00007783"/>
    </source>
</evidence>
<evidence type="ECO:0000259" key="12">
    <source>
        <dbReference type="PROSITE" id="PS51012"/>
    </source>
</evidence>
<comment type="similarity">
    <text evidence="2 11">Belongs to the ABC-2 integral membrane protein family.</text>
</comment>
<dbReference type="PANTHER" id="PTHR30413">
    <property type="entry name" value="INNER MEMBRANE TRANSPORT PERMEASE"/>
    <property type="match status" value="1"/>
</dbReference>
<dbReference type="PROSITE" id="PS51012">
    <property type="entry name" value="ABC_TM2"/>
    <property type="match status" value="1"/>
</dbReference>
<keyword evidence="9" id="KW-0625">Polysaccharide transport</keyword>
<comment type="subcellular location">
    <subcellularLocation>
        <location evidence="11">Cell inner membrane</location>
        <topology evidence="11">Multi-pass membrane protein</topology>
    </subcellularLocation>
    <subcellularLocation>
        <location evidence="1">Cell membrane</location>
        <topology evidence="1">Multi-pass membrane protein</topology>
    </subcellularLocation>
</comment>
<evidence type="ECO:0000256" key="1">
    <source>
        <dbReference type="ARBA" id="ARBA00004651"/>
    </source>
</evidence>
<feature type="transmembrane region" description="Helical" evidence="11">
    <location>
        <begin position="117"/>
        <end position="139"/>
    </location>
</feature>
<evidence type="ECO:0000256" key="11">
    <source>
        <dbReference type="RuleBase" id="RU361157"/>
    </source>
</evidence>
<dbReference type="EMBL" id="QFQS01000001">
    <property type="protein sequence ID" value="PZR00989.1"/>
    <property type="molecule type" value="Genomic_DNA"/>
</dbReference>
<proteinExistence type="inferred from homology"/>
<accession>A0A2W5SCZ2</accession>
<evidence type="ECO:0000256" key="4">
    <source>
        <dbReference type="ARBA" id="ARBA00022475"/>
    </source>
</evidence>
<keyword evidence="6 11" id="KW-0812">Transmembrane</keyword>
<feature type="transmembrane region" description="Helical" evidence="11">
    <location>
        <begin position="238"/>
        <end position="255"/>
    </location>
</feature>
<name>A0A2W5SCZ2_CERSP</name>
<dbReference type="GO" id="GO:0140359">
    <property type="term" value="F:ABC-type transporter activity"/>
    <property type="evidence" value="ECO:0007669"/>
    <property type="project" value="InterPro"/>
</dbReference>
<dbReference type="PANTHER" id="PTHR30413:SF10">
    <property type="entry name" value="CAPSULE POLYSACCHARIDE EXPORT INNER-MEMBRANE PROTEIN CTRC"/>
    <property type="match status" value="1"/>
</dbReference>
<keyword evidence="8 11" id="KW-1133">Transmembrane helix</keyword>
<evidence type="ECO:0000256" key="8">
    <source>
        <dbReference type="ARBA" id="ARBA00022989"/>
    </source>
</evidence>
<keyword evidence="5" id="KW-0762">Sugar transport</keyword>
<dbReference type="InterPro" id="IPR000412">
    <property type="entry name" value="ABC_2_transport"/>
</dbReference>
<protein>
    <recommendedName>
        <fullName evidence="11">Transport permease protein</fullName>
    </recommendedName>
</protein>
<feature type="transmembrane region" description="Helical" evidence="11">
    <location>
        <begin position="38"/>
        <end position="60"/>
    </location>
</feature>
<feature type="domain" description="ABC transmembrane type-2" evidence="12">
    <location>
        <begin position="37"/>
        <end position="258"/>
    </location>
</feature>
<evidence type="ECO:0000256" key="5">
    <source>
        <dbReference type="ARBA" id="ARBA00022597"/>
    </source>
</evidence>
<evidence type="ECO:0000256" key="10">
    <source>
        <dbReference type="ARBA" id="ARBA00023136"/>
    </source>
</evidence>
<evidence type="ECO:0000313" key="13">
    <source>
        <dbReference type="EMBL" id="PZR00989.1"/>
    </source>
</evidence>
<evidence type="ECO:0000313" key="14">
    <source>
        <dbReference type="Proteomes" id="UP000248975"/>
    </source>
</evidence>
<dbReference type="GO" id="GO:0043190">
    <property type="term" value="C:ATP-binding cassette (ABC) transporter complex"/>
    <property type="evidence" value="ECO:0007669"/>
    <property type="project" value="InterPro"/>
</dbReference>
<dbReference type="PRINTS" id="PR00164">
    <property type="entry name" value="ABC2TRNSPORT"/>
</dbReference>
<keyword evidence="3 11" id="KW-0813">Transport</keyword>
<dbReference type="GO" id="GO:0015774">
    <property type="term" value="P:polysaccharide transport"/>
    <property type="evidence" value="ECO:0007669"/>
    <property type="project" value="UniProtKB-KW"/>
</dbReference>
<reference evidence="13 14" key="1">
    <citation type="submission" date="2017-08" db="EMBL/GenBank/DDBJ databases">
        <title>Infants hospitalized years apart are colonized by the same room-sourced microbial strains.</title>
        <authorList>
            <person name="Brooks B."/>
            <person name="Olm M.R."/>
            <person name="Firek B.A."/>
            <person name="Baker R."/>
            <person name="Thomas B.C."/>
            <person name="Morowitz M.J."/>
            <person name="Banfield J.F."/>
        </authorList>
    </citation>
    <scope>NUCLEOTIDE SEQUENCE [LARGE SCALE GENOMIC DNA]</scope>
    <source>
        <strain evidence="13">S2_003_000_R2_11</strain>
    </source>
</reference>
<feature type="transmembrane region" description="Helical" evidence="11">
    <location>
        <begin position="151"/>
        <end position="173"/>
    </location>
</feature>
<evidence type="ECO:0000256" key="7">
    <source>
        <dbReference type="ARBA" id="ARBA00022903"/>
    </source>
</evidence>
<gene>
    <name evidence="13" type="ORF">DI533_04470</name>
</gene>
<feature type="transmembrane region" description="Helical" evidence="11">
    <location>
        <begin position="72"/>
        <end position="97"/>
    </location>
</feature>
<dbReference type="GO" id="GO:0015920">
    <property type="term" value="P:lipopolysaccharide transport"/>
    <property type="evidence" value="ECO:0007669"/>
    <property type="project" value="TreeGrafter"/>
</dbReference>
<dbReference type="InterPro" id="IPR013525">
    <property type="entry name" value="ABC2_TM"/>
</dbReference>
<keyword evidence="4 11" id="KW-1003">Cell membrane</keyword>
<sequence length="265" mass="29220">MIPPAGLPRHTRRGASLRAMGALMLREMATTYGRSPGGYLWAVLEPVAGIALLSLVFSLGFQSPPLGRNFTLFHATGLMPFLIYTTVSGRVALALLFSRSLLAYPVVTFADAILARFALNIATQLLVAYIVFGGLLLAFETQTVLDPGPIALSFVLTAVLALGVGTLNCYLFSRHPTWQLVWSILMRPLFLVSGVFFTLESVPQPWRDWLWWNPLLHAVGLLRRGFYPGYRGDYVDPLYVIGVSLAAFCLGFVLLRRSARDLVND</sequence>
<comment type="caution">
    <text evidence="13">The sequence shown here is derived from an EMBL/GenBank/DDBJ whole genome shotgun (WGS) entry which is preliminary data.</text>
</comment>
<evidence type="ECO:0000256" key="9">
    <source>
        <dbReference type="ARBA" id="ARBA00023047"/>
    </source>
</evidence>
<organism evidence="13 14">
    <name type="scientific">Cereibacter sphaeroides</name>
    <name type="common">Rhodobacter sphaeroides</name>
    <dbReference type="NCBI Taxonomy" id="1063"/>
    <lineage>
        <taxon>Bacteria</taxon>
        <taxon>Pseudomonadati</taxon>
        <taxon>Pseudomonadota</taxon>
        <taxon>Alphaproteobacteria</taxon>
        <taxon>Rhodobacterales</taxon>
        <taxon>Paracoccaceae</taxon>
        <taxon>Cereibacter</taxon>
    </lineage>
</organism>